<dbReference type="SUPFAM" id="SSF51445">
    <property type="entry name" value="(Trans)glycosidases"/>
    <property type="match status" value="1"/>
</dbReference>
<dbReference type="RefSeq" id="WP_245128836.1">
    <property type="nucleotide sequence ID" value="NZ_JALJEJ010000002.1"/>
</dbReference>
<gene>
    <name evidence="1" type="ORF">MUY27_04730</name>
</gene>
<sequence length="483" mass="55529">MIYKKYLAPLGVLAIFSNTALCQQKQSGNYRSESVEARVWSLDKDRNSVYSDWKPFETRLVGNITDFTPLKEPDFDTYGFDKSKRFKATNFFRTEKIDGRWWIIDPQGHPGTNVSINSVVKGNSERNEAAFRDDFKNDEDWTEKTGQQLEGLGFNGIGAWSAYKEFIKANKKASKPVSYCVILNFMSSYSSKRGKGYKAMGNSGHKKGLIYAFDREFPSYCEEVASQIEQFKDDPNLFGYFTDNEIPFAASNIDEYLAIPDEDDPNRQAALAWLKQKGISENELTPQLRNEFMAFAADSYYRAVTAALKHFDKNHLILGTRLYRNEKNTPEFMTVAGKYCDVISINYYGAWTPSVERMHDWGEWSGKPFIITEFYTKGMDTGFPNMSGAGWQVKTQEDRGKAYQNFCLGLLESKNCVGWHWFKYQDNDPQSKKSGDNSNTDSNKGLVDNRYQLYDPLATKMRELNINRYRLIKYFDALPGKNN</sequence>
<dbReference type="InterPro" id="IPR017853">
    <property type="entry name" value="GH"/>
</dbReference>
<dbReference type="Gene3D" id="3.20.20.80">
    <property type="entry name" value="Glycosidases"/>
    <property type="match status" value="2"/>
</dbReference>
<evidence type="ECO:0000313" key="1">
    <source>
        <dbReference type="EMBL" id="MCJ8209002.1"/>
    </source>
</evidence>
<dbReference type="EMBL" id="JALJEJ010000002">
    <property type="protein sequence ID" value="MCJ8209002.1"/>
    <property type="molecule type" value="Genomic_DNA"/>
</dbReference>
<evidence type="ECO:0000313" key="2">
    <source>
        <dbReference type="Proteomes" id="UP001139450"/>
    </source>
</evidence>
<comment type="caution">
    <text evidence="1">The sequence shown here is derived from an EMBL/GenBank/DDBJ whole genome shotgun (WGS) entry which is preliminary data.</text>
</comment>
<keyword evidence="2" id="KW-1185">Reference proteome</keyword>
<name>A0A9X1X0J0_9SPHI</name>
<proteinExistence type="predicted"/>
<dbReference type="Proteomes" id="UP001139450">
    <property type="component" value="Unassembled WGS sequence"/>
</dbReference>
<reference evidence="1" key="1">
    <citation type="submission" date="2022-04" db="EMBL/GenBank/DDBJ databases">
        <title>Mucilaginibacter sp. RS28 isolated from freshwater.</title>
        <authorList>
            <person name="Ko S.-R."/>
        </authorList>
    </citation>
    <scope>NUCLEOTIDE SEQUENCE</scope>
    <source>
        <strain evidence="1">RS28</strain>
    </source>
</reference>
<evidence type="ECO:0008006" key="3">
    <source>
        <dbReference type="Google" id="ProtNLM"/>
    </source>
</evidence>
<accession>A0A9X1X0J0</accession>
<dbReference type="AlphaFoldDB" id="A0A9X1X0J0"/>
<protein>
    <recommendedName>
        <fullName evidence="3">Agarase</fullName>
    </recommendedName>
</protein>
<organism evidence="1 2">
    <name type="scientific">Mucilaginibacter straminoryzae</name>
    <dbReference type="NCBI Taxonomy" id="2932774"/>
    <lineage>
        <taxon>Bacteria</taxon>
        <taxon>Pseudomonadati</taxon>
        <taxon>Bacteroidota</taxon>
        <taxon>Sphingobacteriia</taxon>
        <taxon>Sphingobacteriales</taxon>
        <taxon>Sphingobacteriaceae</taxon>
        <taxon>Mucilaginibacter</taxon>
    </lineage>
</organism>